<feature type="transmembrane region" description="Helical" evidence="2">
    <location>
        <begin position="3493"/>
        <end position="3515"/>
    </location>
</feature>
<reference evidence="4" key="1">
    <citation type="journal article" date="2020" name="bioRxiv">
        <title>Comparative genomics of Chlamydomonas.</title>
        <authorList>
            <person name="Craig R.J."/>
            <person name="Hasan A.R."/>
            <person name="Ness R.W."/>
            <person name="Keightley P.D."/>
        </authorList>
    </citation>
    <scope>NUCLEOTIDE SEQUENCE</scope>
    <source>
        <strain evidence="4">CCAP 11/173</strain>
    </source>
</reference>
<organism evidence="4 5">
    <name type="scientific">Chlamydomonas schloesseri</name>
    <dbReference type="NCBI Taxonomy" id="2026947"/>
    <lineage>
        <taxon>Eukaryota</taxon>
        <taxon>Viridiplantae</taxon>
        <taxon>Chlorophyta</taxon>
        <taxon>core chlorophytes</taxon>
        <taxon>Chlorophyceae</taxon>
        <taxon>CS clade</taxon>
        <taxon>Chlamydomonadales</taxon>
        <taxon>Chlamydomonadaceae</taxon>
        <taxon>Chlamydomonas</taxon>
    </lineage>
</organism>
<sequence>MPPLLKPWLPPALLPLLLLLLAAALGPAAATLRPPPSNATLPSGSRNSSGHAAAASQQSLPLPSIAIPIRPPLLPPVPAVRLGPGAAVDLVVERVELKFSLGSAAGGGPNGTALSFVTPRYLVPRGGCAERLQPPALVLDAVCFTFGLRVKNDLPFQGVISCPDVPGVSAPLFVNGPHDLEWTNIHTHGLKVDPGAVSLKSECEPGSPTAGFPPNATPSLSQYYCSANTSSEQFCEVRGLVMRGMLLLFGDNVLATGRPLVALPGTAAASSAAPPPHPHAYPGVKPGGAVLSYTYPLGAVVPGVGWYHPHQHGSVGIQTPTAAGPLVVPESWLPGGVSDLYEPAPAAAVAAAAASRPADATKDDGGKVDKGGKECADCDRLLQVLRSQPLESSTILQLNAVWFRKTTDGSPDDDTLPFLGAAPGGNNVSPLLYNVVPDANGNGTTTAVPRFSNPAGRDWALINGAFQPTVNIVEDTYTRWEILNTLTMKWLDLTIQEVQPDGNLRPADCELRSGQQPAAGGDGDAGSSRRRPVSDLILGPANRADVLVKCRKPGTYVLASGAGPFHTNYDACKATHCECFGDAPANGATARPANNLYGGLELDAAVLAVVEVSRRFPGVPPDPDFRDGVCRSRLERFAYLDYESFPQPPVPQCFSFMNEMNGGFCSINSQLFPTATAYVEQGTQQVWRLRDTTFHPFHLHETPVRLAKLPACATSVTNNWAEGDWLDSINLPVCQSGCPWLEAGSGGGLCGSPVNVCDEVEVQWLASMFNMPNMPGRPDVCDGFRPHPDAPPKCERRYSVFHCHILPHEDEGCIWPVEWFCPGDATAASPPPLGECPAFYPPCSPPEPVGQDVPAPETKAISEPDALSEKPAGLTESWTFQLQQHVSELVAVRGFSAASCWVLEGGGRSVLVASSPQPALSLARAATSKYSLGSIISDDTGEPSGVAQALSSKKPFFATVQPGCEHLADLPSDLKALYQQVLLARAPSLRLCGPGLVPAPTPAHPRNVQLAVLPLVSLDGSVGGVLVLAATGERLARAEYRQCRGSPATSMVEGYGKPPEPAEHAAQALMREAAEGVVTKFFGSQESRSRASQACALALALAAGGDHASAIRAAADGVRALVQSGLGASSLQATVTLGLVLSRGGGSSSSAAAGAPGSAPASGIALSGSVAGASGSAAAAAVQRSLGAAGAAGPQLQLYCTPAGKPPVLMPLVDTLLLRPDGQPMPAPATTQPAAAPPSAPGPGPISAKRQVVWTTGVVGASSAAGGEALPADLAALSAAGVRAEREGAMVVASCPLPNILCAVVAYASVAPAQAARQPTAAELACVLNHLESATELLAACMEQRLLTSCGPALAAPGVRGALAAAAAAAGGSNSVGTGRPLSVLDVAGDPSGQLTLSMACAEDDESGAWGSASGTIVSCESLPVSTQGPGSALITGSSSKTAAATSAITPPGTSCPAIPGANGKRATQRALHSCANGVDPTAASTPGGGAGPSILSATSHTGSTTASACASACLSFGISPHHTSNSTTTSTTATALMTGSSNAALALATFGSMGAAGGCADSSAGGSGVACPVPAAYASPPGVVLAKQHAAAGAAAAAAAAATAAASPAAASSAGAVTRTMDAPASGPPAETASAEAAYCSGSLRLSAALPPTPPASMQSLLPSFASAVAEAATVTATATALSGNTAGCCGAGGGNAGDDKDDDEIMETAHSFELCTADNDDAGADGAVLGDASTGNGTSEYDVRPRSLDVPAPLLHRLQSTGAATAPPVVGAPDIGGGGSSGGSGSGRVLIAAGKYEGGGSARGNSGSAMKRFTSDCTGKLQPAAALAAGPSSGRLQAFSGGGGGAAGSQSAGAPGDVPMSAPTRLTASGASVVLTRTPPASLYRSPAAAAAAAAGSGLVVPPSGGSLGALDAVAPPQPSQGSGGGMQLGRTPLVSAAAAAAMAMMAEASAAQYGSAGQPWAASAPAGMARPPLGPSDPAPPPSQLRLAGGSVGGGAMLGSSAGGSGGGSGHLGPACVRCRSKDWSDQATEDPVDSHPTSGMRPIGGDYSGGSSGLRGAAAGRPVKVLSLDKAAMQLPRAQVPIMAPPPPPPPPPSTSSPTPTGADHRDTASAGGAVGAATAAAAAAAPQVNTRYAPRRLNRMYLPGAGAGGAAGATMTVGAASSAVGSGTCAGSVGSGVVTGASESRWTLQSQSQASTRYYEHAPGEDVAKGGLSSWARLPGTLPGTAAGMVHHPPHLQGAEEQHTAAMAAAFVAPAADAQQPQPQPQPGVVVPVAVPPARVYLPSAMQSALSPAPPQPAAAASLPAAASPTLLLPTQLPRAYTPFSKTAAGAAAAAAAAAAAHAAATSSAAAAAAAKGRQLADYAIPEDAPLEYTVSETVAMMRVLSRARGVHLSARMRRVRVTAKIQSAHPDTLPADLPSHLAKAAAAAAGGGGGGAGGVAVAAPSAAAMAAPGTWVLTGVAARRGCVELVFDMVQVLPPSPPRSPGVGRSGRFGRRPPSGPNGYVSYSAAQAAAASSRAGVGSSHGYRRWQGAAADTQADALFSPLVIGPGSGVDAAAAAAWQQLDLVMHGPVAPSIADAADAAAAATGGPRPSDERAWLGLRPEAVGAALQQCGLLDSATDPYVDVQVGMDPAGAVRLAWDAAANEWTAAAPQPPPAGDGAGAPPPTEVPTLWLPAPVVVCGRGATALNGVRVLLCSSAADGQAAAGSVPDDYELTARAAAGFLPVRVGAAGLRAPGGCGGAAVPLHPDDAAGDLGGALAAAAGGECRLQLLEIGLAGAGGGAGAGAALPACGGLLLVECRRGLVTSAPVPLLVLPEQEAAAAAELAGLRGAMAGLLYGSEGAARAAPTPEARAEVAASVEMAAQQFLTDLGTLLDAAAGAGVGGAASSTAGAGAGPTAAAAMDSMGLCSFNEDMRRLMAVRPEAAAGGASNYSSAANAAPLSIDGTGSAAHSPAATSTGSSSSASAAAFAAAAAAGTTPFGEHLVDLACTLLAGATAAGMLSTAALVLRSACVELGLAAPEVLLAEAGAGPRITVELLTSFVVASRARSSLEITRAAAAAAAAAACSTSPSIGSVVGAAAPAEAVVNVTSHAAAAAAEPAEWSTATATEAPGGGGDGASLSLSLSLGGGLPPGRSSNIRGFADMVHAGDETPTLPAGPSTGATATGLVVMESGRAGHDAAAANGPQPKVVTVAARAVGAVGGAAAGFGQTSDLPTWDSLASLSGVATGVATGSGVGDGNAAAGSGRTSMSLATPRRTSGSLSSVPTLGAAAATAAAAAVGMPGRTSVDSAVRAAPAAATSSVLSAAAAAAAASVMAAIHTDADSAAVAATAGADMYDEEDVEDEEAAAAAAGPSTSSSQPGSARSSNTGGRARLVPAAELLSAAAAGKGQESALAAALLQQADAQAAGAAAGGRSNSDCGGGGAAGAPAGGNAGPLVAAGGAAAGAVAGAGSVAAAAVASPWALRFRDPAMEAEYWSFVADRTSGMMWIYSLLVGFITVISCTRAIVEDGLAGFVSFAFFTGSQAAVWAWYCLRHGCRDPRALVVASLACKALRIASDLLWVNSVLIVPSLMGPMATRGIEVFAEAFMRPIAERVPMHLFMLMLALEMPCVWCLYRHFHSIFPDYWLRDHSLLRTLIFDAASVCVMTLAELYWRREFRRWRRSDGAAASTRHSAAAAAGRGSHGAASVAGELLTGSVAGNTAAVGKSKEE</sequence>
<evidence type="ECO:0000313" key="4">
    <source>
        <dbReference type="EMBL" id="KAG2454995.1"/>
    </source>
</evidence>
<dbReference type="PANTHER" id="PTHR48125">
    <property type="entry name" value="LP07818P1"/>
    <property type="match status" value="1"/>
</dbReference>
<feature type="compositionally biased region" description="Gly residues" evidence="1">
    <location>
        <begin position="1993"/>
        <end position="2014"/>
    </location>
</feature>
<evidence type="ECO:0000256" key="3">
    <source>
        <dbReference type="SAM" id="SignalP"/>
    </source>
</evidence>
<feature type="signal peptide" evidence="3">
    <location>
        <begin position="1"/>
        <end position="30"/>
    </location>
</feature>
<feature type="compositionally biased region" description="Polar residues" evidence="1">
    <location>
        <begin position="3253"/>
        <end position="3271"/>
    </location>
</feature>
<dbReference type="Proteomes" id="UP000613740">
    <property type="component" value="Unassembled WGS sequence"/>
</dbReference>
<feature type="region of interest" description="Disordered" evidence="1">
    <location>
        <begin position="3105"/>
        <end position="3124"/>
    </location>
</feature>
<feature type="transmembrane region" description="Helical" evidence="2">
    <location>
        <begin position="3643"/>
        <end position="3661"/>
    </location>
</feature>
<dbReference type="EMBL" id="JAEHOD010000001">
    <property type="protein sequence ID" value="KAG2454995.1"/>
    <property type="molecule type" value="Genomic_DNA"/>
</dbReference>
<feature type="region of interest" description="Disordered" evidence="1">
    <location>
        <begin position="2084"/>
        <end position="2119"/>
    </location>
</feature>
<feature type="transmembrane region" description="Helical" evidence="2">
    <location>
        <begin position="3521"/>
        <end position="3541"/>
    </location>
</feature>
<feature type="region of interest" description="Disordered" evidence="1">
    <location>
        <begin position="1912"/>
        <end position="1931"/>
    </location>
</feature>
<feature type="region of interest" description="Disordered" evidence="1">
    <location>
        <begin position="1840"/>
        <end position="1866"/>
    </location>
</feature>
<name>A0A835WZA1_9CHLO</name>
<keyword evidence="2" id="KW-0812">Transmembrane</keyword>
<evidence type="ECO:0000256" key="1">
    <source>
        <dbReference type="SAM" id="MobiDB-lite"/>
    </source>
</evidence>
<keyword evidence="3" id="KW-0732">Signal</keyword>
<feature type="region of interest" description="Disordered" evidence="1">
    <location>
        <begin position="2487"/>
        <end position="2506"/>
    </location>
</feature>
<feature type="chain" id="PRO_5032744612" evidence="3">
    <location>
        <begin position="31"/>
        <end position="3718"/>
    </location>
</feature>
<feature type="compositionally biased region" description="Low complexity" evidence="1">
    <location>
        <begin position="3105"/>
        <end position="3118"/>
    </location>
</feature>
<keyword evidence="2" id="KW-0472">Membrane</keyword>
<proteinExistence type="predicted"/>
<feature type="compositionally biased region" description="Pro residues" evidence="1">
    <location>
        <begin position="2087"/>
        <end position="2099"/>
    </location>
</feature>
<dbReference type="InterPro" id="IPR008972">
    <property type="entry name" value="Cupredoxin"/>
</dbReference>
<feature type="region of interest" description="Disordered" evidence="1">
    <location>
        <begin position="3243"/>
        <end position="3271"/>
    </location>
</feature>
<feature type="transmembrane region" description="Helical" evidence="2">
    <location>
        <begin position="3450"/>
        <end position="3472"/>
    </location>
</feature>
<feature type="compositionally biased region" description="Pro residues" evidence="1">
    <location>
        <begin position="1235"/>
        <end position="1244"/>
    </location>
</feature>
<keyword evidence="5" id="KW-1185">Reference proteome</keyword>
<dbReference type="OrthoDB" id="553062at2759"/>
<evidence type="ECO:0000313" key="5">
    <source>
        <dbReference type="Proteomes" id="UP000613740"/>
    </source>
</evidence>
<feature type="compositionally biased region" description="Low complexity" evidence="1">
    <location>
        <begin position="3355"/>
        <end position="3374"/>
    </location>
</feature>
<dbReference type="PANTHER" id="PTHR48125:SF10">
    <property type="entry name" value="OS12G0136300 PROTEIN"/>
    <property type="match status" value="1"/>
</dbReference>
<dbReference type="SUPFAM" id="SSF49503">
    <property type="entry name" value="Cupredoxins"/>
    <property type="match status" value="1"/>
</dbReference>
<accession>A0A835WZA1</accession>
<protein>
    <submittedName>
        <fullName evidence="4">Uncharacterized protein</fullName>
    </submittedName>
</protein>
<feature type="region of interest" description="Disordered" evidence="1">
    <location>
        <begin position="1961"/>
        <end position="2014"/>
    </location>
</feature>
<dbReference type="Gene3D" id="2.60.40.420">
    <property type="entry name" value="Cupredoxins - blue copper proteins"/>
    <property type="match status" value="2"/>
</dbReference>
<feature type="transmembrane region" description="Helical" evidence="2">
    <location>
        <begin position="3605"/>
        <end position="3623"/>
    </location>
</feature>
<feature type="region of interest" description="Disordered" evidence="1">
    <location>
        <begin position="1220"/>
        <end position="1246"/>
    </location>
</feature>
<keyword evidence="2" id="KW-1133">Transmembrane helix</keyword>
<evidence type="ECO:0000256" key="2">
    <source>
        <dbReference type="SAM" id="Phobius"/>
    </source>
</evidence>
<feature type="compositionally biased region" description="Pro residues" evidence="1">
    <location>
        <begin position="1975"/>
        <end position="1986"/>
    </location>
</feature>
<feature type="region of interest" description="Disordered" evidence="1">
    <location>
        <begin position="3343"/>
        <end position="3378"/>
    </location>
</feature>
<feature type="region of interest" description="Disordered" evidence="1">
    <location>
        <begin position="504"/>
        <end position="532"/>
    </location>
</feature>
<feature type="region of interest" description="Disordered" evidence="1">
    <location>
        <begin position="2026"/>
        <end position="2059"/>
    </location>
</feature>
<feature type="compositionally biased region" description="Acidic residues" evidence="1">
    <location>
        <begin position="3343"/>
        <end position="3354"/>
    </location>
</feature>
<gene>
    <name evidence="4" type="ORF">HYH02_000820</name>
</gene>
<comment type="caution">
    <text evidence="4">The sequence shown here is derived from an EMBL/GenBank/DDBJ whole genome shotgun (WGS) entry which is preliminary data.</text>
</comment>